<gene>
    <name evidence="12" type="primary">mch</name>
    <name evidence="13" type="ORF">DFQ59_10555</name>
</gene>
<evidence type="ECO:0000313" key="14">
    <source>
        <dbReference type="Proteomes" id="UP000252707"/>
    </source>
</evidence>
<dbReference type="GO" id="GO:0006730">
    <property type="term" value="P:one-carbon metabolic process"/>
    <property type="evidence" value="ECO:0007669"/>
    <property type="project" value="UniProtKB-UniRule"/>
</dbReference>
<dbReference type="OrthoDB" id="241529at2"/>
<dbReference type="Gene3D" id="3.10.340.11">
    <property type="entry name" value="Methenyltetrahydromethanopterin Cyclohydrolase, Chain A, domain 1"/>
    <property type="match status" value="1"/>
</dbReference>
<evidence type="ECO:0000256" key="11">
    <source>
        <dbReference type="ARBA" id="ARBA00048684"/>
    </source>
</evidence>
<dbReference type="UniPathway" id="UPA00562">
    <property type="reaction ID" value="UER00703"/>
</dbReference>
<dbReference type="Gene3D" id="3.30.1030.10">
    <property type="entry name" value="Methenyltetrahydromethanopterin Cyclohydrolase, Chain A, domain 2"/>
    <property type="match status" value="1"/>
</dbReference>
<protein>
    <recommendedName>
        <fullName evidence="6 12">Methenyltetrahydromethanopterin cyclohydrolase</fullName>
        <ecNumber evidence="5 12">3.5.4.27</ecNumber>
    </recommendedName>
    <alternativeName>
        <fullName evidence="10 12">Methenyl-H4MPT cyclohydrolase</fullName>
    </alternativeName>
</protein>
<comment type="catalytic activity">
    <reaction evidence="11 12">
        <text>5,10-methenyl-5,6,7,8-tetrahydromethanopterin + H2O = N(5)-formyl-5,6,7,8-tetrahydromethanopterin + H(+)</text>
        <dbReference type="Rhea" id="RHEA:19053"/>
        <dbReference type="ChEBI" id="CHEBI:15377"/>
        <dbReference type="ChEBI" id="CHEBI:15378"/>
        <dbReference type="ChEBI" id="CHEBI:58018"/>
        <dbReference type="ChEBI" id="CHEBI:58337"/>
        <dbReference type="EC" id="3.5.4.27"/>
    </reaction>
</comment>
<evidence type="ECO:0000313" key="13">
    <source>
        <dbReference type="EMBL" id="RCX30223.1"/>
    </source>
</evidence>
<evidence type="ECO:0000256" key="4">
    <source>
        <dbReference type="ARBA" id="ARBA00006902"/>
    </source>
</evidence>
<dbReference type="GO" id="GO:0046294">
    <property type="term" value="P:formaldehyde catabolic process"/>
    <property type="evidence" value="ECO:0007669"/>
    <property type="project" value="UniProtKB-UniRule"/>
</dbReference>
<evidence type="ECO:0000256" key="8">
    <source>
        <dbReference type="ARBA" id="ARBA00022563"/>
    </source>
</evidence>
<dbReference type="RefSeq" id="WP_114279836.1">
    <property type="nucleotide sequence ID" value="NZ_QPJY01000005.1"/>
</dbReference>
<accession>A0A369C914</accession>
<evidence type="ECO:0000256" key="3">
    <source>
        <dbReference type="ARBA" id="ARBA00005087"/>
    </source>
</evidence>
<proteinExistence type="inferred from homology"/>
<evidence type="ECO:0000256" key="1">
    <source>
        <dbReference type="ARBA" id="ARBA00004058"/>
    </source>
</evidence>
<dbReference type="CDD" id="cd00545">
    <property type="entry name" value="MCH"/>
    <property type="match status" value="1"/>
</dbReference>
<dbReference type="NCBIfam" id="TIGR03120">
    <property type="entry name" value="one_C_mch"/>
    <property type="match status" value="1"/>
</dbReference>
<dbReference type="EC" id="3.5.4.27" evidence="5 12"/>
<reference evidence="13 14" key="1">
    <citation type="submission" date="2018-07" db="EMBL/GenBank/DDBJ databases">
        <title>Genomic Encyclopedia of Type Strains, Phase IV (KMG-IV): sequencing the most valuable type-strain genomes for metagenomic binning, comparative biology and taxonomic classification.</title>
        <authorList>
            <person name="Goeker M."/>
        </authorList>
    </citation>
    <scope>NUCLEOTIDE SEQUENCE [LARGE SCALE GENOMIC DNA]</scope>
    <source>
        <strain evidence="13 14">DSM 26407</strain>
    </source>
</reference>
<organism evidence="13 14">
    <name type="scientific">Thioalbus denitrificans</name>
    <dbReference type="NCBI Taxonomy" id="547122"/>
    <lineage>
        <taxon>Bacteria</taxon>
        <taxon>Pseudomonadati</taxon>
        <taxon>Pseudomonadota</taxon>
        <taxon>Gammaproteobacteria</taxon>
        <taxon>Chromatiales</taxon>
        <taxon>Ectothiorhodospiraceae</taxon>
        <taxon>Thioalbus</taxon>
    </lineage>
</organism>
<evidence type="ECO:0000256" key="2">
    <source>
        <dbReference type="ARBA" id="ARBA00004496"/>
    </source>
</evidence>
<dbReference type="Proteomes" id="UP000252707">
    <property type="component" value="Unassembled WGS sequence"/>
</dbReference>
<keyword evidence="8 12" id="KW-0554">One-carbon metabolism</keyword>
<dbReference type="SUPFAM" id="SSF56199">
    <property type="entry name" value="Methenyltetrahydromethanopterin cyclohydrolase"/>
    <property type="match status" value="1"/>
</dbReference>
<comment type="similarity">
    <text evidence="4 12">Belongs to the MCH family.</text>
</comment>
<evidence type="ECO:0000256" key="9">
    <source>
        <dbReference type="ARBA" id="ARBA00022801"/>
    </source>
</evidence>
<keyword evidence="7 12" id="KW-0963">Cytoplasm</keyword>
<dbReference type="Pfam" id="PF02289">
    <property type="entry name" value="MCH"/>
    <property type="match status" value="1"/>
</dbReference>
<comment type="pathway">
    <text evidence="3 12">One-carbon metabolism; formaldehyde degradation; formate from formaldehyde (H(4)MPT route): step 3/5.</text>
</comment>
<comment type="subcellular location">
    <subcellularLocation>
        <location evidence="2 12">Cytoplasm</location>
    </subcellularLocation>
</comment>
<name>A0A369C914_9GAMM</name>
<keyword evidence="14" id="KW-1185">Reference proteome</keyword>
<evidence type="ECO:0000256" key="6">
    <source>
        <dbReference type="ARBA" id="ARBA00020597"/>
    </source>
</evidence>
<comment type="caution">
    <text evidence="13">The sequence shown here is derived from an EMBL/GenBank/DDBJ whole genome shotgun (WGS) entry which is preliminary data.</text>
</comment>
<dbReference type="InterPro" id="IPR003209">
    <property type="entry name" value="METHMP_CycHdrlase"/>
</dbReference>
<evidence type="ECO:0000256" key="7">
    <source>
        <dbReference type="ARBA" id="ARBA00022490"/>
    </source>
</evidence>
<dbReference type="AlphaFoldDB" id="A0A369C914"/>
<evidence type="ECO:0000256" key="12">
    <source>
        <dbReference type="HAMAP-Rule" id="MF_00486"/>
    </source>
</evidence>
<comment type="function">
    <text evidence="1 12">Catalyzes the hydrolysis of methenyl-H(4)MPT(+) to 5-formyl-H(4)MPT.</text>
</comment>
<dbReference type="EMBL" id="QPJY01000005">
    <property type="protein sequence ID" value="RCX30223.1"/>
    <property type="molecule type" value="Genomic_DNA"/>
</dbReference>
<sequence>MSVQPLQSQPAPSVNALSAPLVESLVADAAALRLGVRRLADGATLVDAGIRVPGGLEAGRRIAEICLGGLGRVSLLSDGAGDWPLGVHVHTAQPVLACLASQYAGWSLAHGEGRGAFHALGSGPGRALARKEPLFAELGYADAAERTCLVLETDREPPPELVARIARDCGVAPGGLTLILTPTRSLAGTVQVVARVLEVALHKAHELGFPLPAVVDGAGAAPLPPPAPDFLTAMGRTNDAILFGGRVQLYVDGDEEAAGELAERLPSSASRDYGRPFAEVFRDYDHDFFRIDPLLFSPAQVLVSVLASGRTHRGGALAPELLAASFGGGA</sequence>
<dbReference type="HAMAP" id="MF_00486">
    <property type="entry name" value="McH"/>
    <property type="match status" value="1"/>
</dbReference>
<evidence type="ECO:0000256" key="10">
    <source>
        <dbReference type="ARBA" id="ARBA00030468"/>
    </source>
</evidence>
<dbReference type="GO" id="GO:0005737">
    <property type="term" value="C:cytoplasm"/>
    <property type="evidence" value="ECO:0007669"/>
    <property type="project" value="UniProtKB-SubCell"/>
</dbReference>
<dbReference type="GO" id="GO:0018759">
    <property type="term" value="F:methenyltetrahydromethanopterin cyclohydrolase activity"/>
    <property type="evidence" value="ECO:0007669"/>
    <property type="project" value="UniProtKB-UniRule"/>
</dbReference>
<evidence type="ECO:0000256" key="5">
    <source>
        <dbReference type="ARBA" id="ARBA00012765"/>
    </source>
</evidence>
<keyword evidence="9 12" id="KW-0378">Hydrolase</keyword>